<evidence type="ECO:0000313" key="1">
    <source>
        <dbReference type="EMBL" id="GAF95948.1"/>
    </source>
</evidence>
<feature type="non-terminal residue" evidence="1">
    <location>
        <position position="36"/>
    </location>
</feature>
<sequence>SSAIDEIARQLHAWIDRADAWVEEAARGTEPVDAIT</sequence>
<dbReference type="AlphaFoldDB" id="X0TQY5"/>
<reference evidence="1" key="1">
    <citation type="journal article" date="2014" name="Front. Microbiol.">
        <title>High frequency of phylogenetically diverse reductive dehalogenase-homologous genes in deep subseafloor sedimentary metagenomes.</title>
        <authorList>
            <person name="Kawai M."/>
            <person name="Futagami T."/>
            <person name="Toyoda A."/>
            <person name="Takaki Y."/>
            <person name="Nishi S."/>
            <person name="Hori S."/>
            <person name="Arai W."/>
            <person name="Tsubouchi T."/>
            <person name="Morono Y."/>
            <person name="Uchiyama I."/>
            <person name="Ito T."/>
            <person name="Fujiyama A."/>
            <person name="Inagaki F."/>
            <person name="Takami H."/>
        </authorList>
    </citation>
    <scope>NUCLEOTIDE SEQUENCE</scope>
    <source>
        <strain evidence="1">Expedition CK06-06</strain>
    </source>
</reference>
<proteinExistence type="predicted"/>
<gene>
    <name evidence="1" type="ORF">S01H1_24541</name>
</gene>
<accession>X0TQY5</accession>
<protein>
    <submittedName>
        <fullName evidence="1">Uncharacterized protein</fullName>
    </submittedName>
</protein>
<name>X0TQY5_9ZZZZ</name>
<organism evidence="1">
    <name type="scientific">marine sediment metagenome</name>
    <dbReference type="NCBI Taxonomy" id="412755"/>
    <lineage>
        <taxon>unclassified sequences</taxon>
        <taxon>metagenomes</taxon>
        <taxon>ecological metagenomes</taxon>
    </lineage>
</organism>
<feature type="non-terminal residue" evidence="1">
    <location>
        <position position="1"/>
    </location>
</feature>
<dbReference type="EMBL" id="BARS01014686">
    <property type="protein sequence ID" value="GAF95948.1"/>
    <property type="molecule type" value="Genomic_DNA"/>
</dbReference>
<comment type="caution">
    <text evidence="1">The sequence shown here is derived from an EMBL/GenBank/DDBJ whole genome shotgun (WGS) entry which is preliminary data.</text>
</comment>